<dbReference type="AlphaFoldDB" id="A0A8J6JBW4"/>
<evidence type="ECO:0000256" key="3">
    <source>
        <dbReference type="ARBA" id="ARBA00023239"/>
    </source>
</evidence>
<gene>
    <name evidence="7 8" type="primary">deoC</name>
    <name evidence="8" type="ORF">H8S57_01960</name>
</gene>
<evidence type="ECO:0000256" key="1">
    <source>
        <dbReference type="ARBA" id="ARBA00010936"/>
    </source>
</evidence>
<evidence type="ECO:0000313" key="8">
    <source>
        <dbReference type="EMBL" id="MBC5732492.1"/>
    </source>
</evidence>
<dbReference type="GO" id="GO:0004139">
    <property type="term" value="F:deoxyribose-phosphate aldolase activity"/>
    <property type="evidence" value="ECO:0007669"/>
    <property type="project" value="UniProtKB-UniRule"/>
</dbReference>
<proteinExistence type="inferred from homology"/>
<dbReference type="Proteomes" id="UP000661435">
    <property type="component" value="Unassembled WGS sequence"/>
</dbReference>
<evidence type="ECO:0000256" key="4">
    <source>
        <dbReference type="ARBA" id="ARBA00023270"/>
    </source>
</evidence>
<protein>
    <recommendedName>
        <fullName evidence="7">Deoxyribose-phosphate aldolase</fullName>
        <shortName evidence="7">DERA</shortName>
        <ecNumber evidence="7">4.1.2.4</ecNumber>
    </recommendedName>
    <alternativeName>
        <fullName evidence="7">2-deoxy-D-ribose 5-phosphate aldolase</fullName>
    </alternativeName>
    <alternativeName>
        <fullName evidence="7">Phosphodeoxyriboaldolase</fullName>
        <shortName evidence="7">Deoxyriboaldolase</shortName>
    </alternativeName>
</protein>
<comment type="pathway">
    <text evidence="7">Carbohydrate degradation; 2-deoxy-D-ribose 1-phosphate degradation; D-glyceraldehyde 3-phosphate and acetaldehyde from 2-deoxy-alpha-D-ribose 1-phosphate: step 2/2.</text>
</comment>
<dbReference type="PANTHER" id="PTHR10889:SF1">
    <property type="entry name" value="DEOXYRIBOSE-PHOSPHATE ALDOLASE"/>
    <property type="match status" value="1"/>
</dbReference>
<dbReference type="InterPro" id="IPR011343">
    <property type="entry name" value="DeoC"/>
</dbReference>
<evidence type="ECO:0000256" key="7">
    <source>
        <dbReference type="HAMAP-Rule" id="MF_00114"/>
    </source>
</evidence>
<dbReference type="SUPFAM" id="SSF51569">
    <property type="entry name" value="Aldolase"/>
    <property type="match status" value="1"/>
</dbReference>
<dbReference type="Gene3D" id="3.20.20.70">
    <property type="entry name" value="Aldolase class I"/>
    <property type="match status" value="1"/>
</dbReference>
<dbReference type="PANTHER" id="PTHR10889">
    <property type="entry name" value="DEOXYRIBOSE-PHOSPHATE ALDOLASE"/>
    <property type="match status" value="1"/>
</dbReference>
<dbReference type="SMART" id="SM01133">
    <property type="entry name" value="DeoC"/>
    <property type="match status" value="1"/>
</dbReference>
<keyword evidence="2 7" id="KW-0963">Cytoplasm</keyword>
<dbReference type="HAMAP" id="MF_00114">
    <property type="entry name" value="DeoC_type1"/>
    <property type="match status" value="1"/>
</dbReference>
<comment type="catalytic activity">
    <reaction evidence="5 7">
        <text>2-deoxy-D-ribose 5-phosphate = D-glyceraldehyde 3-phosphate + acetaldehyde</text>
        <dbReference type="Rhea" id="RHEA:12821"/>
        <dbReference type="ChEBI" id="CHEBI:15343"/>
        <dbReference type="ChEBI" id="CHEBI:59776"/>
        <dbReference type="ChEBI" id="CHEBI:62877"/>
        <dbReference type="EC" id="4.1.2.4"/>
    </reaction>
</comment>
<dbReference type="GO" id="GO:0006018">
    <property type="term" value="P:2-deoxyribose 1-phosphate catabolic process"/>
    <property type="evidence" value="ECO:0007669"/>
    <property type="project" value="UniProtKB-UniRule"/>
</dbReference>
<dbReference type="EC" id="4.1.2.4" evidence="7"/>
<feature type="active site" description="Proton donor/acceptor" evidence="7">
    <location>
        <position position="93"/>
    </location>
</feature>
<dbReference type="Pfam" id="PF01791">
    <property type="entry name" value="DeoC"/>
    <property type="match status" value="1"/>
</dbReference>
<feature type="active site" description="Proton donor/acceptor" evidence="7">
    <location>
        <position position="184"/>
    </location>
</feature>
<dbReference type="GO" id="GO:0009264">
    <property type="term" value="P:deoxyribonucleotide catabolic process"/>
    <property type="evidence" value="ECO:0007669"/>
    <property type="project" value="UniProtKB-UniRule"/>
</dbReference>
<comment type="similarity">
    <text evidence="1 7">Belongs to the DeoC/FbaB aldolase family. DeoC type 1 subfamily.</text>
</comment>
<comment type="subcellular location">
    <subcellularLocation>
        <location evidence="7">Cytoplasm</location>
    </subcellularLocation>
</comment>
<evidence type="ECO:0000256" key="2">
    <source>
        <dbReference type="ARBA" id="ARBA00022490"/>
    </source>
</evidence>
<reference evidence="8" key="1">
    <citation type="submission" date="2020-08" db="EMBL/GenBank/DDBJ databases">
        <title>Genome public.</title>
        <authorList>
            <person name="Liu C."/>
            <person name="Sun Q."/>
        </authorList>
    </citation>
    <scope>NUCLEOTIDE SEQUENCE</scope>
    <source>
        <strain evidence="8">NSJ-51</strain>
    </source>
</reference>
<keyword evidence="9" id="KW-1185">Reference proteome</keyword>
<dbReference type="InterPro" id="IPR002915">
    <property type="entry name" value="DeoC/FbaB/LacD_aldolase"/>
</dbReference>
<dbReference type="GO" id="GO:0005737">
    <property type="term" value="C:cytoplasm"/>
    <property type="evidence" value="ECO:0007669"/>
    <property type="project" value="UniProtKB-SubCell"/>
</dbReference>
<organism evidence="8 9">
    <name type="scientific">Lawsonibacter hominis</name>
    <dbReference type="NCBI Taxonomy" id="2763053"/>
    <lineage>
        <taxon>Bacteria</taxon>
        <taxon>Bacillati</taxon>
        <taxon>Bacillota</taxon>
        <taxon>Clostridia</taxon>
        <taxon>Eubacteriales</taxon>
        <taxon>Oscillospiraceae</taxon>
        <taxon>Lawsonibacter</taxon>
    </lineage>
</organism>
<dbReference type="InterPro" id="IPR028581">
    <property type="entry name" value="DeoC_typeI"/>
</dbReference>
<accession>A0A8J6JBW4</accession>
<dbReference type="NCBIfam" id="TIGR00126">
    <property type="entry name" value="deoC"/>
    <property type="match status" value="1"/>
</dbReference>
<name>A0A8J6JBW4_9FIRM</name>
<keyword evidence="3 7" id="KW-0456">Lyase</keyword>
<comment type="function">
    <text evidence="6 7">Catalyzes a reversible aldol reaction between acetaldehyde and D-glyceraldehyde 3-phosphate to generate 2-deoxy-D-ribose 5-phosphate.</text>
</comment>
<dbReference type="GO" id="GO:0016052">
    <property type="term" value="P:carbohydrate catabolic process"/>
    <property type="evidence" value="ECO:0007669"/>
    <property type="project" value="TreeGrafter"/>
</dbReference>
<dbReference type="PIRSF" id="PIRSF001357">
    <property type="entry name" value="DeoC"/>
    <property type="match status" value="1"/>
</dbReference>
<dbReference type="InterPro" id="IPR013785">
    <property type="entry name" value="Aldolase_TIM"/>
</dbReference>
<dbReference type="UniPathway" id="UPA00002">
    <property type="reaction ID" value="UER00468"/>
</dbReference>
<keyword evidence="4 7" id="KW-0704">Schiff base</keyword>
<evidence type="ECO:0000256" key="6">
    <source>
        <dbReference type="ARBA" id="ARBA00056337"/>
    </source>
</evidence>
<dbReference type="FunFam" id="3.20.20.70:FF:000044">
    <property type="entry name" value="Deoxyribose-phosphate aldolase"/>
    <property type="match status" value="1"/>
</dbReference>
<feature type="active site" description="Schiff-base intermediate with acetaldehyde" evidence="7">
    <location>
        <position position="155"/>
    </location>
</feature>
<evidence type="ECO:0000313" key="9">
    <source>
        <dbReference type="Proteomes" id="UP000661435"/>
    </source>
</evidence>
<comment type="caution">
    <text evidence="8">The sequence shown here is derived from an EMBL/GenBank/DDBJ whole genome shotgun (WGS) entry which is preliminary data.</text>
</comment>
<sequence length="216" mass="23746">MRSNEEFARYIDATLLKPNVTQEDMRQHLEAARRFHFKTVAIGCAWIPYAKELLAESDVGIDAPIGFPNGYSTTESKVFETIDAFAKGATEADILINIGWLRSGRYAELEDELKRFVAAAGGKVTKVILENYYLTDEQKREGVRIVKRAGADFVKTSTGFAAAGATLDDVRLMVQEAGDSLQVKASGGIRTREFAEQLLDIGATRLGASNPHLLMV</sequence>
<dbReference type="EMBL" id="JACOPP010000002">
    <property type="protein sequence ID" value="MBC5732492.1"/>
    <property type="molecule type" value="Genomic_DNA"/>
</dbReference>
<dbReference type="RefSeq" id="WP_186906394.1">
    <property type="nucleotide sequence ID" value="NZ_JACOPP010000002.1"/>
</dbReference>
<evidence type="ECO:0000256" key="5">
    <source>
        <dbReference type="ARBA" id="ARBA00048791"/>
    </source>
</evidence>
<dbReference type="CDD" id="cd00959">
    <property type="entry name" value="DeoC"/>
    <property type="match status" value="1"/>
</dbReference>